<dbReference type="PROSITE" id="PS51257">
    <property type="entry name" value="PROKAR_LIPOPROTEIN"/>
    <property type="match status" value="1"/>
</dbReference>
<organism evidence="7 8">
    <name type="scientific">Chengkuizengella axinellae</name>
    <dbReference type="NCBI Taxonomy" id="3064388"/>
    <lineage>
        <taxon>Bacteria</taxon>
        <taxon>Bacillati</taxon>
        <taxon>Bacillota</taxon>
        <taxon>Bacilli</taxon>
        <taxon>Bacillales</taxon>
        <taxon>Paenibacillaceae</taxon>
        <taxon>Chengkuizengella</taxon>
    </lineage>
</organism>
<dbReference type="Gene3D" id="3.40.190.10">
    <property type="entry name" value="Periplasmic binding protein-like II"/>
    <property type="match status" value="1"/>
</dbReference>
<keyword evidence="3" id="KW-0813">Transport</keyword>
<evidence type="ECO:0000256" key="4">
    <source>
        <dbReference type="ARBA" id="ARBA00022729"/>
    </source>
</evidence>
<name>A0ABT9IZJ6_9BACL</name>
<comment type="caution">
    <text evidence="7">The sequence shown here is derived from an EMBL/GenBank/DDBJ whole genome shotgun (WGS) entry which is preliminary data.</text>
</comment>
<dbReference type="EMBL" id="JAVAMP010000004">
    <property type="protein sequence ID" value="MDP5274791.1"/>
    <property type="molecule type" value="Genomic_DNA"/>
</dbReference>
<dbReference type="PANTHER" id="PTHR43649:SF31">
    <property type="entry name" value="SN-GLYCEROL-3-PHOSPHATE-BINDING PERIPLASMIC PROTEIN UGPB"/>
    <property type="match status" value="1"/>
</dbReference>
<evidence type="ECO:0000256" key="1">
    <source>
        <dbReference type="ARBA" id="ARBA00004196"/>
    </source>
</evidence>
<feature type="signal peptide" evidence="6">
    <location>
        <begin position="1"/>
        <end position="23"/>
    </location>
</feature>
<reference evidence="7 8" key="1">
    <citation type="submission" date="2023-08" db="EMBL/GenBank/DDBJ databases">
        <authorList>
            <person name="Park J.-S."/>
        </authorList>
    </citation>
    <scope>NUCLEOTIDE SEQUENCE [LARGE SCALE GENOMIC DNA]</scope>
    <source>
        <strain evidence="7 8">2205SS18-9</strain>
    </source>
</reference>
<dbReference type="CDD" id="cd13585">
    <property type="entry name" value="PBP2_TMBP_like"/>
    <property type="match status" value="1"/>
</dbReference>
<evidence type="ECO:0000256" key="3">
    <source>
        <dbReference type="ARBA" id="ARBA00022448"/>
    </source>
</evidence>
<dbReference type="SUPFAM" id="SSF53850">
    <property type="entry name" value="Periplasmic binding protein-like II"/>
    <property type="match status" value="1"/>
</dbReference>
<protein>
    <submittedName>
        <fullName evidence="7">Sugar ABC transporter substrate-binding protein</fullName>
    </submittedName>
</protein>
<evidence type="ECO:0000256" key="5">
    <source>
        <dbReference type="SAM" id="MobiDB-lite"/>
    </source>
</evidence>
<gene>
    <name evidence="7" type="ORF">Q5Y73_11785</name>
</gene>
<evidence type="ECO:0000256" key="2">
    <source>
        <dbReference type="ARBA" id="ARBA00008520"/>
    </source>
</evidence>
<dbReference type="Proteomes" id="UP001231941">
    <property type="component" value="Unassembled WGS sequence"/>
</dbReference>
<proteinExistence type="inferred from homology"/>
<keyword evidence="8" id="KW-1185">Reference proteome</keyword>
<evidence type="ECO:0000313" key="7">
    <source>
        <dbReference type="EMBL" id="MDP5274791.1"/>
    </source>
</evidence>
<dbReference type="InterPro" id="IPR050490">
    <property type="entry name" value="Bact_solute-bd_prot1"/>
</dbReference>
<dbReference type="Pfam" id="PF01547">
    <property type="entry name" value="SBP_bac_1"/>
    <property type="match status" value="1"/>
</dbReference>
<feature type="chain" id="PRO_5045842074" evidence="6">
    <location>
        <begin position="24"/>
        <end position="453"/>
    </location>
</feature>
<dbReference type="InterPro" id="IPR006059">
    <property type="entry name" value="SBP"/>
</dbReference>
<evidence type="ECO:0000256" key="6">
    <source>
        <dbReference type="SAM" id="SignalP"/>
    </source>
</evidence>
<keyword evidence="4 6" id="KW-0732">Signal</keyword>
<accession>A0ABT9IZJ6</accession>
<feature type="region of interest" description="Disordered" evidence="5">
    <location>
        <begin position="26"/>
        <end position="57"/>
    </location>
</feature>
<sequence length="453" mass="50498">MKKIIVVMSAIILLLGLVAGCGAENESGGASENNTTTGSESGSEGTTSDSESQKPEEVTIRAAVFPGDEETFKIAYEDFKKQYPHINVEIDSFPIDKYYEKLRLELGGGSGYDVFAGQIDSMVDSDMLLPLDDLINENNTDVSGYGTLYDSMRVNGDVVGLPYRKSNWMMFYNKDLFDAKGVDYPSDDMTWDDFRELAKQMTSGEGVDKIYGAYFPHWAQAWYLPAVQTGATIIDKDLTPFKDALQYRMDLESDGSIMSWTESKSTKTSGGSYFQKGTLAMNIYGDWLVASLRKAEEEGKLSFDWDVAPIPHPEDVAKNTSLALPVTLMINKETEQQQAAFEFVQFMTGEQGAEHFASSGILTGYMSDKVKEAYIGDGSQKPENIQYFLETKEYSEYPMLPGVRNVIIKTIFVPEGELALIGQQTIDETIEIITERVQDEWADEFEGLYKLGN</sequence>
<feature type="compositionally biased region" description="Low complexity" evidence="5">
    <location>
        <begin position="31"/>
        <end position="50"/>
    </location>
</feature>
<dbReference type="PANTHER" id="PTHR43649">
    <property type="entry name" value="ARABINOSE-BINDING PROTEIN-RELATED"/>
    <property type="match status" value="1"/>
</dbReference>
<comment type="similarity">
    <text evidence="2">Belongs to the bacterial solute-binding protein 1 family.</text>
</comment>
<comment type="subcellular location">
    <subcellularLocation>
        <location evidence="1">Cell envelope</location>
    </subcellularLocation>
</comment>
<evidence type="ECO:0000313" key="8">
    <source>
        <dbReference type="Proteomes" id="UP001231941"/>
    </source>
</evidence>